<organism evidence="3 4">
    <name type="scientific">Paucidesulfovibrio gracilis DSM 16080</name>
    <dbReference type="NCBI Taxonomy" id="1121449"/>
    <lineage>
        <taxon>Bacteria</taxon>
        <taxon>Pseudomonadati</taxon>
        <taxon>Thermodesulfobacteriota</taxon>
        <taxon>Desulfovibrionia</taxon>
        <taxon>Desulfovibrionales</taxon>
        <taxon>Desulfovibrionaceae</taxon>
        <taxon>Paucidesulfovibrio</taxon>
    </lineage>
</organism>
<dbReference type="AlphaFoldDB" id="A0A1T4X580"/>
<sequence>MNVLVLNLTRFGDLIQTQPVVSGLTDAGDRVGLLCLDNFAHAGALLDGVDWLGSFPGARLLAALQKDWRGAVRDFDQLRRWVQREYAPDRIVNLTPSLPARLLARALSPNRSPDAVRGFSVDEYGFNADSSSWAAFLQLASGHRGASPFNVVDLFRCVAGVGSRSSRFSLKLPQGGEGERLEADVTALLHSQEEHGESRFLGIQLGASEDQRRWPVDAFLRTAHFFAKHQKLTPVLLGSDAETTLAERFVSGFAGSVINLVGRTSLTQLAGVLPRLELLVTNDTGTMHLAAGLGTPVAAVFLATAQPFDTGPYREGSLCFEPDISCHPCAFGSSCKERHRCRQSVSPEIVYRAAVAEFFSGGVEQAIPAGARVWRSVRGDDGFMDLESLSGHAHEDRTRWIGMQRRLYRRFFDDASLPSPGEKTAEPCGGLCSEQAERLTAAFSEARDLLFLLEQQSQVLATRPVRAVQNKVLATCQRVQSTLAREPELEVLGMLWHFELQSKGDALDHLVSLTRRHRALMEGFLSELS</sequence>
<keyword evidence="1" id="KW-0328">Glycosyltransferase</keyword>
<dbReference type="SUPFAM" id="SSF53756">
    <property type="entry name" value="UDP-Glycosyltransferase/glycogen phosphorylase"/>
    <property type="match status" value="1"/>
</dbReference>
<dbReference type="PANTHER" id="PTHR30160:SF7">
    <property type="entry name" value="ADP-HEPTOSE--LPS HEPTOSYLTRANSFERASE 2"/>
    <property type="match status" value="1"/>
</dbReference>
<evidence type="ECO:0000256" key="2">
    <source>
        <dbReference type="ARBA" id="ARBA00022679"/>
    </source>
</evidence>
<reference evidence="3 4" key="1">
    <citation type="submission" date="2017-02" db="EMBL/GenBank/DDBJ databases">
        <authorList>
            <person name="Peterson S.W."/>
        </authorList>
    </citation>
    <scope>NUCLEOTIDE SEQUENCE [LARGE SCALE GENOMIC DNA]</scope>
    <source>
        <strain evidence="3 4">DSM 16080</strain>
    </source>
</reference>
<keyword evidence="4" id="KW-1185">Reference proteome</keyword>
<name>A0A1T4X580_9BACT</name>
<evidence type="ECO:0000313" key="4">
    <source>
        <dbReference type="Proteomes" id="UP000190027"/>
    </source>
</evidence>
<dbReference type="Pfam" id="PF01075">
    <property type="entry name" value="Glyco_transf_9"/>
    <property type="match status" value="1"/>
</dbReference>
<dbReference type="GO" id="GO:0005829">
    <property type="term" value="C:cytosol"/>
    <property type="evidence" value="ECO:0007669"/>
    <property type="project" value="TreeGrafter"/>
</dbReference>
<accession>A0A1T4X580</accession>
<dbReference type="GO" id="GO:0009244">
    <property type="term" value="P:lipopolysaccharide core region biosynthetic process"/>
    <property type="evidence" value="ECO:0007669"/>
    <property type="project" value="TreeGrafter"/>
</dbReference>
<dbReference type="Proteomes" id="UP000190027">
    <property type="component" value="Unassembled WGS sequence"/>
</dbReference>
<dbReference type="InterPro" id="IPR051199">
    <property type="entry name" value="LPS_LOS_Heptosyltrfase"/>
</dbReference>
<gene>
    <name evidence="3" type="ORF">SAMN02745704_01742</name>
</gene>
<dbReference type="OrthoDB" id="9797795at2"/>
<evidence type="ECO:0000313" key="3">
    <source>
        <dbReference type="EMBL" id="SKA84278.1"/>
    </source>
</evidence>
<dbReference type="EMBL" id="FUYC01000007">
    <property type="protein sequence ID" value="SKA84278.1"/>
    <property type="molecule type" value="Genomic_DNA"/>
</dbReference>
<dbReference type="CDD" id="cd03789">
    <property type="entry name" value="GT9_LPS_heptosyltransferase"/>
    <property type="match status" value="1"/>
</dbReference>
<protein>
    <submittedName>
        <fullName evidence="3">ADP-heptose:LPS heptosyltransferase</fullName>
    </submittedName>
</protein>
<dbReference type="PANTHER" id="PTHR30160">
    <property type="entry name" value="TETRAACYLDISACCHARIDE 4'-KINASE-RELATED"/>
    <property type="match status" value="1"/>
</dbReference>
<dbReference type="InterPro" id="IPR002201">
    <property type="entry name" value="Glyco_trans_9"/>
</dbReference>
<dbReference type="GO" id="GO:0008713">
    <property type="term" value="F:ADP-heptose-lipopolysaccharide heptosyltransferase activity"/>
    <property type="evidence" value="ECO:0007669"/>
    <property type="project" value="TreeGrafter"/>
</dbReference>
<dbReference type="RefSeq" id="WP_078717308.1">
    <property type="nucleotide sequence ID" value="NZ_FUYC01000007.1"/>
</dbReference>
<dbReference type="Gene3D" id="3.40.50.2000">
    <property type="entry name" value="Glycogen Phosphorylase B"/>
    <property type="match status" value="2"/>
</dbReference>
<dbReference type="STRING" id="1121449.SAMN02745704_01742"/>
<keyword evidence="2 3" id="KW-0808">Transferase</keyword>
<proteinExistence type="predicted"/>
<evidence type="ECO:0000256" key="1">
    <source>
        <dbReference type="ARBA" id="ARBA00022676"/>
    </source>
</evidence>